<evidence type="ECO:0000313" key="2">
    <source>
        <dbReference type="Proteomes" id="UP000397656"/>
    </source>
</evidence>
<evidence type="ECO:0000313" key="1">
    <source>
        <dbReference type="EMBL" id="QOT79445.1"/>
    </source>
</evidence>
<dbReference type="AlphaFoldDB" id="A0A643FQ60"/>
<accession>A0A643FQ60</accession>
<gene>
    <name evidence="1" type="ORF">F7R26_032505</name>
</gene>
<organism evidence="1 2">
    <name type="scientific">Cupriavidus basilensis</name>
    <dbReference type="NCBI Taxonomy" id="68895"/>
    <lineage>
        <taxon>Bacteria</taxon>
        <taxon>Pseudomonadati</taxon>
        <taxon>Pseudomonadota</taxon>
        <taxon>Betaproteobacteria</taxon>
        <taxon>Burkholderiales</taxon>
        <taxon>Burkholderiaceae</taxon>
        <taxon>Cupriavidus</taxon>
    </lineage>
</organism>
<dbReference type="RefSeq" id="WP_150991092.1">
    <property type="nucleotide sequence ID" value="NZ_CP062804.1"/>
</dbReference>
<dbReference type="GeneID" id="98405689"/>
<proteinExistence type="predicted"/>
<evidence type="ECO:0008006" key="3">
    <source>
        <dbReference type="Google" id="ProtNLM"/>
    </source>
</evidence>
<dbReference type="Proteomes" id="UP000397656">
    <property type="component" value="Chromosome 2"/>
</dbReference>
<reference evidence="1 2" key="1">
    <citation type="submission" date="2020-10" db="EMBL/GenBank/DDBJ databases">
        <title>Complete genome sequence of Cupriavidus basilensis CCUG 49340T.</title>
        <authorList>
            <person name="Salva-Serra F."/>
            <person name="Donoso R.A."/>
            <person name="Cho K.H."/>
            <person name="Yoo J.A."/>
            <person name="Lee K."/>
            <person name="Yoon S.-H."/>
            <person name="Perez-Pantoja D."/>
            <person name="Moore E.R.B."/>
        </authorList>
    </citation>
    <scope>NUCLEOTIDE SEQUENCE [LARGE SCALE GENOMIC DNA]</scope>
    <source>
        <strain evidence="2">CCUG 49340</strain>
    </source>
</reference>
<name>A0A643FQ60_9BURK</name>
<dbReference type="EMBL" id="CP062804">
    <property type="protein sequence ID" value="QOT79445.1"/>
    <property type="molecule type" value="Genomic_DNA"/>
</dbReference>
<protein>
    <recommendedName>
        <fullName evidence="3">Type 4a pilus biogenesis protein PilO</fullName>
    </recommendedName>
</protein>
<sequence>MNLMPIRRAGLHLALLASRTPPLAAVATVLCIGAAVAWAWWMPHARQAATQAEATLRRAVADARRNGARQEQALRNAPQTRLADFYAVLGDARRTELPLETLFALANANGLQLDKGEYKRSYDSQSRVYSYQALFPVKGSYVAIRRFCEAALRALPYASLDEIAFRREGVANGQLEGRLRFTFHLAQTSEPNSVETRPERESATPAVDATPGIVAMQEVRP</sequence>